<dbReference type="AlphaFoldDB" id="A0A1M6M8M9"/>
<dbReference type="Pfam" id="PF00892">
    <property type="entry name" value="EamA"/>
    <property type="match status" value="2"/>
</dbReference>
<keyword evidence="3" id="KW-0813">Transport</keyword>
<feature type="transmembrane region" description="Helical" evidence="8">
    <location>
        <begin position="261"/>
        <end position="279"/>
    </location>
</feature>
<evidence type="ECO:0000256" key="5">
    <source>
        <dbReference type="ARBA" id="ARBA00022692"/>
    </source>
</evidence>
<dbReference type="EMBL" id="FQYR01000004">
    <property type="protein sequence ID" value="SHJ79801.1"/>
    <property type="molecule type" value="Genomic_DNA"/>
</dbReference>
<evidence type="ECO:0000256" key="6">
    <source>
        <dbReference type="ARBA" id="ARBA00022989"/>
    </source>
</evidence>
<evidence type="ECO:0000256" key="3">
    <source>
        <dbReference type="ARBA" id="ARBA00022448"/>
    </source>
</evidence>
<evidence type="ECO:0000256" key="8">
    <source>
        <dbReference type="SAM" id="Phobius"/>
    </source>
</evidence>
<feature type="transmembrane region" description="Helical" evidence="8">
    <location>
        <begin position="98"/>
        <end position="115"/>
    </location>
</feature>
<organism evidence="10 11">
    <name type="scientific">Rubritalea squalenifaciens DSM 18772</name>
    <dbReference type="NCBI Taxonomy" id="1123071"/>
    <lineage>
        <taxon>Bacteria</taxon>
        <taxon>Pseudomonadati</taxon>
        <taxon>Verrucomicrobiota</taxon>
        <taxon>Verrucomicrobiia</taxon>
        <taxon>Verrucomicrobiales</taxon>
        <taxon>Rubritaleaceae</taxon>
        <taxon>Rubritalea</taxon>
    </lineage>
</organism>
<feature type="transmembrane region" description="Helical" evidence="8">
    <location>
        <begin position="122"/>
        <end position="139"/>
    </location>
</feature>
<comment type="similarity">
    <text evidence="2">Belongs to the EamA transporter family.</text>
</comment>
<dbReference type="GO" id="GO:0005886">
    <property type="term" value="C:plasma membrane"/>
    <property type="evidence" value="ECO:0007669"/>
    <property type="project" value="UniProtKB-SubCell"/>
</dbReference>
<feature type="domain" description="EamA" evidence="9">
    <location>
        <begin position="1"/>
        <end position="136"/>
    </location>
</feature>
<dbReference type="InterPro" id="IPR004626">
    <property type="entry name" value="RarD"/>
</dbReference>
<evidence type="ECO:0000256" key="4">
    <source>
        <dbReference type="ARBA" id="ARBA00022475"/>
    </source>
</evidence>
<dbReference type="FunCoup" id="A0A1M6M8M9">
    <property type="interactions" value="86"/>
</dbReference>
<dbReference type="RefSeq" id="WP_143184213.1">
    <property type="nucleotide sequence ID" value="NZ_FQYR01000004.1"/>
</dbReference>
<dbReference type="SUPFAM" id="SSF103481">
    <property type="entry name" value="Multidrug resistance efflux transporter EmrE"/>
    <property type="match status" value="2"/>
</dbReference>
<keyword evidence="5 8" id="KW-0812">Transmembrane</keyword>
<name>A0A1M6M8M9_9BACT</name>
<keyword evidence="4" id="KW-1003">Cell membrane</keyword>
<sequence length="286" mass="31224">MKGILYGIAAYTVWGCLPIYWKQLADINSATIIAHRIIWGVLTLVPILAFRQRLTHYFRQWKDLTVLRNSLITGALLAGNWLIYVWSTLNDRVVEVALGYYILPLIYVILGCALLKEKLDAFKAGAVLIAAIGVAIQAIGLGSIPWSALGVAFSFALYGFIKKKTQSDGLTALTMELSCIAPVALAFLMIPSAARGEVAGDGSSLTIFWLALTGLATVTPLLFFAAAAKRINLSTLGMLQFIAPTGQFLTGWLYYKEPLNNTQLASFGLIWLAITLYSLSSLRRKA</sequence>
<evidence type="ECO:0000259" key="9">
    <source>
        <dbReference type="Pfam" id="PF00892"/>
    </source>
</evidence>
<evidence type="ECO:0000256" key="1">
    <source>
        <dbReference type="ARBA" id="ARBA00004651"/>
    </source>
</evidence>
<keyword evidence="11" id="KW-1185">Reference proteome</keyword>
<dbReference type="PANTHER" id="PTHR22911">
    <property type="entry name" value="ACYL-MALONYL CONDENSING ENZYME-RELATED"/>
    <property type="match status" value="1"/>
</dbReference>
<dbReference type="STRING" id="1123071.SAMN02745181_2647"/>
<proteinExistence type="inferred from homology"/>
<feature type="transmembrane region" description="Helical" evidence="8">
    <location>
        <begin position="173"/>
        <end position="194"/>
    </location>
</feature>
<feature type="transmembrane region" description="Helical" evidence="8">
    <location>
        <begin position="5"/>
        <end position="21"/>
    </location>
</feature>
<keyword evidence="6 8" id="KW-1133">Transmembrane helix</keyword>
<protein>
    <submittedName>
        <fullName evidence="10">Chloramphenicol-sensitive protein RarD</fullName>
    </submittedName>
</protein>
<comment type="subcellular location">
    <subcellularLocation>
        <location evidence="1">Cell membrane</location>
        <topology evidence="1">Multi-pass membrane protein</topology>
    </subcellularLocation>
</comment>
<dbReference type="OrthoDB" id="369870at2"/>
<evidence type="ECO:0000256" key="2">
    <source>
        <dbReference type="ARBA" id="ARBA00007362"/>
    </source>
</evidence>
<feature type="domain" description="EamA" evidence="9">
    <location>
        <begin position="148"/>
        <end position="278"/>
    </location>
</feature>
<accession>A0A1M6M8M9</accession>
<evidence type="ECO:0000313" key="10">
    <source>
        <dbReference type="EMBL" id="SHJ79801.1"/>
    </source>
</evidence>
<feature type="transmembrane region" description="Helical" evidence="8">
    <location>
        <begin position="145"/>
        <end position="161"/>
    </location>
</feature>
<dbReference type="PANTHER" id="PTHR22911:SF137">
    <property type="entry name" value="SOLUTE CARRIER FAMILY 35 MEMBER G2-RELATED"/>
    <property type="match status" value="1"/>
</dbReference>
<dbReference type="NCBIfam" id="TIGR00688">
    <property type="entry name" value="rarD"/>
    <property type="match status" value="1"/>
</dbReference>
<dbReference type="InterPro" id="IPR037185">
    <property type="entry name" value="EmrE-like"/>
</dbReference>
<dbReference type="InParanoid" id="A0A1M6M8M9"/>
<feature type="transmembrane region" description="Helical" evidence="8">
    <location>
        <begin position="206"/>
        <end position="228"/>
    </location>
</feature>
<keyword evidence="7 8" id="KW-0472">Membrane</keyword>
<evidence type="ECO:0000313" key="11">
    <source>
        <dbReference type="Proteomes" id="UP000184510"/>
    </source>
</evidence>
<feature type="transmembrane region" description="Helical" evidence="8">
    <location>
        <begin position="235"/>
        <end position="255"/>
    </location>
</feature>
<feature type="transmembrane region" description="Helical" evidence="8">
    <location>
        <begin position="33"/>
        <end position="54"/>
    </location>
</feature>
<gene>
    <name evidence="10" type="ORF">SAMN02745181_2647</name>
</gene>
<evidence type="ECO:0000256" key="7">
    <source>
        <dbReference type="ARBA" id="ARBA00023136"/>
    </source>
</evidence>
<dbReference type="Proteomes" id="UP000184510">
    <property type="component" value="Unassembled WGS sequence"/>
</dbReference>
<reference evidence="10 11" key="1">
    <citation type="submission" date="2016-11" db="EMBL/GenBank/DDBJ databases">
        <authorList>
            <person name="Jaros S."/>
            <person name="Januszkiewicz K."/>
            <person name="Wedrychowicz H."/>
        </authorList>
    </citation>
    <scope>NUCLEOTIDE SEQUENCE [LARGE SCALE GENOMIC DNA]</scope>
    <source>
        <strain evidence="10 11">DSM 18772</strain>
    </source>
</reference>
<dbReference type="InterPro" id="IPR000620">
    <property type="entry name" value="EamA_dom"/>
</dbReference>
<feature type="transmembrane region" description="Helical" evidence="8">
    <location>
        <begin position="66"/>
        <end position="86"/>
    </location>
</feature>